<keyword evidence="9" id="KW-1185">Reference proteome</keyword>
<dbReference type="OrthoDB" id="9808524at2"/>
<feature type="transmembrane region" description="Helical" evidence="7">
    <location>
        <begin position="21"/>
        <end position="44"/>
    </location>
</feature>
<dbReference type="InterPro" id="IPR032808">
    <property type="entry name" value="DoxX"/>
</dbReference>
<dbReference type="GO" id="GO:0005886">
    <property type="term" value="C:plasma membrane"/>
    <property type="evidence" value="ECO:0007669"/>
    <property type="project" value="UniProtKB-SubCell"/>
</dbReference>
<sequence>MSTITATSAPIETRLASKSDLAFGVFRILAALMFAMHGTVKLFGWPTGQAAAVGAWPMWWAGILEVVLGAMIAAGLATRVAAFIASGMMAVAYFWVHFPRNFWPYVNEGETAALYSFFFLTLVFTGPRALAVSQRF</sequence>
<dbReference type="PANTHER" id="PTHR33452:SF4">
    <property type="entry name" value="BLL4328 PROTEIN"/>
    <property type="match status" value="1"/>
</dbReference>
<evidence type="ECO:0000256" key="5">
    <source>
        <dbReference type="ARBA" id="ARBA00022989"/>
    </source>
</evidence>
<dbReference type="Pfam" id="PF07681">
    <property type="entry name" value="DoxX"/>
    <property type="match status" value="1"/>
</dbReference>
<proteinExistence type="inferred from homology"/>
<keyword evidence="3" id="KW-1003">Cell membrane</keyword>
<name>A0A378TJV9_9MYCO</name>
<keyword evidence="5 7" id="KW-1133">Transmembrane helix</keyword>
<comment type="subcellular location">
    <subcellularLocation>
        <location evidence="1">Cell membrane</location>
        <topology evidence="1">Multi-pass membrane protein</topology>
    </subcellularLocation>
</comment>
<evidence type="ECO:0000256" key="1">
    <source>
        <dbReference type="ARBA" id="ARBA00004651"/>
    </source>
</evidence>
<dbReference type="PANTHER" id="PTHR33452">
    <property type="entry name" value="OXIDOREDUCTASE CATD-RELATED"/>
    <property type="match status" value="1"/>
</dbReference>
<evidence type="ECO:0000256" key="7">
    <source>
        <dbReference type="SAM" id="Phobius"/>
    </source>
</evidence>
<evidence type="ECO:0000313" key="8">
    <source>
        <dbReference type="EMBL" id="STZ59836.1"/>
    </source>
</evidence>
<reference evidence="8 9" key="1">
    <citation type="submission" date="2018-06" db="EMBL/GenBank/DDBJ databases">
        <authorList>
            <consortium name="Pathogen Informatics"/>
            <person name="Doyle S."/>
        </authorList>
    </citation>
    <scope>NUCLEOTIDE SEQUENCE [LARGE SCALE GENOMIC DNA]</scope>
    <source>
        <strain evidence="8 9">NCTC10821</strain>
    </source>
</reference>
<comment type="similarity">
    <text evidence="2">Belongs to the DoxX family.</text>
</comment>
<evidence type="ECO:0000256" key="4">
    <source>
        <dbReference type="ARBA" id="ARBA00022692"/>
    </source>
</evidence>
<dbReference type="EMBL" id="UGQT01000001">
    <property type="protein sequence ID" value="STZ59836.1"/>
    <property type="molecule type" value="Genomic_DNA"/>
</dbReference>
<keyword evidence="6 7" id="KW-0472">Membrane</keyword>
<accession>A0A378TJV9</accession>
<feature type="transmembrane region" description="Helical" evidence="7">
    <location>
        <begin position="113"/>
        <end position="131"/>
    </location>
</feature>
<evidence type="ECO:0000313" key="9">
    <source>
        <dbReference type="Proteomes" id="UP000254978"/>
    </source>
</evidence>
<gene>
    <name evidence="8" type="ORF">NCTC10821_03374</name>
</gene>
<dbReference type="Proteomes" id="UP000254978">
    <property type="component" value="Unassembled WGS sequence"/>
</dbReference>
<protein>
    <submittedName>
        <fullName evidence="8">DoxX family protein</fullName>
    </submittedName>
</protein>
<evidence type="ECO:0000256" key="3">
    <source>
        <dbReference type="ARBA" id="ARBA00022475"/>
    </source>
</evidence>
<feature type="transmembrane region" description="Helical" evidence="7">
    <location>
        <begin position="80"/>
        <end position="98"/>
    </location>
</feature>
<evidence type="ECO:0000256" key="2">
    <source>
        <dbReference type="ARBA" id="ARBA00006679"/>
    </source>
</evidence>
<dbReference type="AlphaFoldDB" id="A0A378TJV9"/>
<dbReference type="InterPro" id="IPR051907">
    <property type="entry name" value="DoxX-like_oxidoreductase"/>
</dbReference>
<evidence type="ECO:0000256" key="6">
    <source>
        <dbReference type="ARBA" id="ARBA00023136"/>
    </source>
</evidence>
<dbReference type="RefSeq" id="WP_068919191.1">
    <property type="nucleotide sequence ID" value="NZ_AP022600.1"/>
</dbReference>
<keyword evidence="4 7" id="KW-0812">Transmembrane</keyword>
<feature type="transmembrane region" description="Helical" evidence="7">
    <location>
        <begin position="56"/>
        <end position="73"/>
    </location>
</feature>
<organism evidence="8 9">
    <name type="scientific">Mycolicibacterium tokaiense</name>
    <dbReference type="NCBI Taxonomy" id="39695"/>
    <lineage>
        <taxon>Bacteria</taxon>
        <taxon>Bacillati</taxon>
        <taxon>Actinomycetota</taxon>
        <taxon>Actinomycetes</taxon>
        <taxon>Mycobacteriales</taxon>
        <taxon>Mycobacteriaceae</taxon>
        <taxon>Mycolicibacterium</taxon>
    </lineage>
</organism>